<keyword evidence="4" id="KW-0050">Antiport</keyword>
<accession>A0A917MSP8</accession>
<feature type="transmembrane region" description="Helical" evidence="9">
    <location>
        <begin position="194"/>
        <end position="218"/>
    </location>
</feature>
<keyword evidence="12" id="KW-1185">Reference proteome</keyword>
<dbReference type="AlphaFoldDB" id="A0A917MSP8"/>
<evidence type="ECO:0000313" key="12">
    <source>
        <dbReference type="Proteomes" id="UP000600171"/>
    </source>
</evidence>
<keyword evidence="7" id="KW-0406">Ion transport</keyword>
<dbReference type="InterPro" id="IPR038770">
    <property type="entry name" value="Na+/solute_symporter_sf"/>
</dbReference>
<dbReference type="GO" id="GO:0015297">
    <property type="term" value="F:antiporter activity"/>
    <property type="evidence" value="ECO:0007669"/>
    <property type="project" value="UniProtKB-KW"/>
</dbReference>
<keyword evidence="6 9" id="KW-1133">Transmembrane helix</keyword>
<feature type="domain" description="Cation/H+ exchanger transmembrane" evidence="10">
    <location>
        <begin position="33"/>
        <end position="404"/>
    </location>
</feature>
<dbReference type="InterPro" id="IPR006153">
    <property type="entry name" value="Cation/H_exchanger_TM"/>
</dbReference>
<feature type="transmembrane region" description="Helical" evidence="9">
    <location>
        <begin position="25"/>
        <end position="45"/>
    </location>
</feature>
<gene>
    <name evidence="11" type="ORF">GCM10007359_10370</name>
</gene>
<protein>
    <submittedName>
        <fullName evidence="11">Potassium transporter Kef</fullName>
    </submittedName>
</protein>
<feature type="transmembrane region" description="Helical" evidence="9">
    <location>
        <begin position="135"/>
        <end position="155"/>
    </location>
</feature>
<comment type="subcellular location">
    <subcellularLocation>
        <location evidence="1">Membrane</location>
        <topology evidence="1">Multi-pass membrane protein</topology>
    </subcellularLocation>
</comment>
<dbReference type="EMBL" id="BMDC01000001">
    <property type="protein sequence ID" value="GGH61324.1"/>
    <property type="molecule type" value="Genomic_DNA"/>
</dbReference>
<dbReference type="Gene3D" id="1.20.1530.20">
    <property type="match status" value="1"/>
</dbReference>
<feature type="transmembrane region" description="Helical" evidence="9">
    <location>
        <begin position="357"/>
        <end position="376"/>
    </location>
</feature>
<evidence type="ECO:0000256" key="2">
    <source>
        <dbReference type="ARBA" id="ARBA00005551"/>
    </source>
</evidence>
<dbReference type="PANTHER" id="PTHR43562">
    <property type="entry name" value="NAPA-TYPE SODIUM/HYDROGEN ANTIPORTER"/>
    <property type="match status" value="1"/>
</dbReference>
<dbReference type="PANTHER" id="PTHR43562:SF1">
    <property type="entry name" value="NA(+)_H(+) ANTIPORTER YJBQ-RELATED"/>
    <property type="match status" value="1"/>
</dbReference>
<dbReference type="GO" id="GO:1902600">
    <property type="term" value="P:proton transmembrane transport"/>
    <property type="evidence" value="ECO:0007669"/>
    <property type="project" value="InterPro"/>
</dbReference>
<reference evidence="11 12" key="1">
    <citation type="journal article" date="2014" name="Int. J. Syst. Evol. Microbiol.">
        <title>Complete genome sequence of Corynebacterium casei LMG S-19264T (=DSM 44701T), isolated from a smear-ripened cheese.</title>
        <authorList>
            <consortium name="US DOE Joint Genome Institute (JGI-PGF)"/>
            <person name="Walter F."/>
            <person name="Albersmeier A."/>
            <person name="Kalinowski J."/>
            <person name="Ruckert C."/>
        </authorList>
    </citation>
    <scope>NUCLEOTIDE SEQUENCE [LARGE SCALE GENOMIC DNA]</scope>
    <source>
        <strain evidence="11 12">CCM 8669</strain>
    </source>
</reference>
<comment type="similarity">
    <text evidence="2">Belongs to the monovalent cation:proton antiporter 2 (CPA2) transporter (TC 2.A.37) family.</text>
</comment>
<keyword evidence="3" id="KW-0813">Transport</keyword>
<feature type="transmembrane region" description="Helical" evidence="9">
    <location>
        <begin position="383"/>
        <end position="404"/>
    </location>
</feature>
<feature type="transmembrane region" description="Helical" evidence="9">
    <location>
        <begin position="108"/>
        <end position="129"/>
    </location>
</feature>
<evidence type="ECO:0000256" key="7">
    <source>
        <dbReference type="ARBA" id="ARBA00023065"/>
    </source>
</evidence>
<evidence type="ECO:0000256" key="1">
    <source>
        <dbReference type="ARBA" id="ARBA00004141"/>
    </source>
</evidence>
<dbReference type="GO" id="GO:0016020">
    <property type="term" value="C:membrane"/>
    <property type="evidence" value="ECO:0007669"/>
    <property type="project" value="UniProtKB-SubCell"/>
</dbReference>
<evidence type="ECO:0000256" key="5">
    <source>
        <dbReference type="ARBA" id="ARBA00022692"/>
    </source>
</evidence>
<keyword evidence="5 9" id="KW-0812">Transmembrane</keyword>
<dbReference type="RefSeq" id="WP_188359219.1">
    <property type="nucleotide sequence ID" value="NZ_BMDC01000001.1"/>
</dbReference>
<feature type="transmembrane region" description="Helical" evidence="9">
    <location>
        <begin position="167"/>
        <end position="188"/>
    </location>
</feature>
<evidence type="ECO:0000256" key="8">
    <source>
        <dbReference type="ARBA" id="ARBA00023136"/>
    </source>
</evidence>
<evidence type="ECO:0000313" key="11">
    <source>
        <dbReference type="EMBL" id="GGH61324.1"/>
    </source>
</evidence>
<feature type="transmembrane region" description="Helical" evidence="9">
    <location>
        <begin position="52"/>
        <end position="71"/>
    </location>
</feature>
<name>A0A917MSP8_9MICC</name>
<dbReference type="Pfam" id="PF00999">
    <property type="entry name" value="Na_H_Exchanger"/>
    <property type="match status" value="1"/>
</dbReference>
<sequence>METAQQLGEQIALIFNNTSEEVGEYISVFWIALVALLAPLASALFRKKIPDVVFLLIFGIIIGPNMVGLASDANGVHLLKELGLGLLFLLAGYEINPSTLKSKQGRSAMVSWIFSFALGLLVAGLIVGFNRGFDVLVTLALAMSSTALGTLLPLIKTHGKTGTKLGDAVMVHGAIGELFPIFAMSLLLSAHSTLTSVLILLSFMIIAVVAAVVPHRLFENIPGLRRVMAAEANTTSQTMLRLAMLLLTTLMMAAAVFELDVVLGAFAAGFILRSLTPNGAVEPFTKRLEALGFSFLIPLFFVASGMGINVKVALEQPLVLLAIVAGILVIRGLPVFLLERFTSTDSGLKTTNEKVQLGLYSAAGLPIIVAVTEVALSYELISATAASLLVMAGALTVLFFPIWAKTVDALFASDSEAGRGEPTTA</sequence>
<feature type="transmembrane region" description="Helical" evidence="9">
    <location>
        <begin position="317"/>
        <end position="337"/>
    </location>
</feature>
<feature type="transmembrane region" description="Helical" evidence="9">
    <location>
        <begin position="239"/>
        <end position="272"/>
    </location>
</feature>
<evidence type="ECO:0000256" key="4">
    <source>
        <dbReference type="ARBA" id="ARBA00022449"/>
    </source>
</evidence>
<organism evidence="11 12">
    <name type="scientific">Rothia aerolata</name>
    <dbReference type="NCBI Taxonomy" id="1812262"/>
    <lineage>
        <taxon>Bacteria</taxon>
        <taxon>Bacillati</taxon>
        <taxon>Actinomycetota</taxon>
        <taxon>Actinomycetes</taxon>
        <taxon>Micrococcales</taxon>
        <taxon>Micrococcaceae</taxon>
        <taxon>Rothia</taxon>
    </lineage>
</organism>
<comment type="caution">
    <text evidence="11">The sequence shown here is derived from an EMBL/GenBank/DDBJ whole genome shotgun (WGS) entry which is preliminary data.</text>
</comment>
<evidence type="ECO:0000256" key="3">
    <source>
        <dbReference type="ARBA" id="ARBA00022448"/>
    </source>
</evidence>
<proteinExistence type="inferred from homology"/>
<dbReference type="Proteomes" id="UP000600171">
    <property type="component" value="Unassembled WGS sequence"/>
</dbReference>
<keyword evidence="8 9" id="KW-0472">Membrane</keyword>
<evidence type="ECO:0000256" key="6">
    <source>
        <dbReference type="ARBA" id="ARBA00022989"/>
    </source>
</evidence>
<evidence type="ECO:0000259" key="10">
    <source>
        <dbReference type="Pfam" id="PF00999"/>
    </source>
</evidence>
<evidence type="ECO:0000256" key="9">
    <source>
        <dbReference type="SAM" id="Phobius"/>
    </source>
</evidence>
<feature type="transmembrane region" description="Helical" evidence="9">
    <location>
        <begin position="292"/>
        <end position="310"/>
    </location>
</feature>